<accession>A0A317UBE5</accession>
<proteinExistence type="predicted"/>
<organism evidence="2 4">
    <name type="scientific">Legionella qingyii</name>
    <dbReference type="NCBI Taxonomy" id="2184757"/>
    <lineage>
        <taxon>Bacteria</taxon>
        <taxon>Pseudomonadati</taxon>
        <taxon>Pseudomonadota</taxon>
        <taxon>Gammaproteobacteria</taxon>
        <taxon>Legionellales</taxon>
        <taxon>Legionellaceae</taxon>
        <taxon>Legionella</taxon>
    </lineage>
</organism>
<reference evidence="2 4" key="1">
    <citation type="submission" date="2018-05" db="EMBL/GenBank/DDBJ databases">
        <title>Legionella qingyii sp.nov., whole genome shotgun sequence.</title>
        <authorList>
            <person name="Wu H."/>
            <person name="Zhu Q."/>
            <person name="Hu C."/>
        </authorList>
    </citation>
    <scope>NUCLEOTIDE SEQUENCE [LARGE SCALE GENOMIC DNA]</scope>
    <source>
        <strain evidence="2 4">HEB18</strain>
    </source>
</reference>
<dbReference type="OrthoDB" id="5653112at2"/>
<name>A0A317UBE5_9GAMM</name>
<dbReference type="AlphaFoldDB" id="A0A317UBE5"/>
<dbReference type="Proteomes" id="UP000247152">
    <property type="component" value="Unassembled WGS sequence"/>
</dbReference>
<gene>
    <name evidence="2" type="ORF">DGG96_00875</name>
    <name evidence="3" type="ORF">ELY20_01515</name>
</gene>
<feature type="compositionally biased region" description="Basic and acidic residues" evidence="1">
    <location>
        <begin position="297"/>
        <end position="307"/>
    </location>
</feature>
<evidence type="ECO:0008006" key="6">
    <source>
        <dbReference type="Google" id="ProtNLM"/>
    </source>
</evidence>
<dbReference type="EMBL" id="RZGX01000002">
    <property type="protein sequence ID" value="RUR25853.1"/>
    <property type="molecule type" value="Genomic_DNA"/>
</dbReference>
<feature type="region of interest" description="Disordered" evidence="1">
    <location>
        <begin position="212"/>
        <end position="234"/>
    </location>
</feature>
<dbReference type="EMBL" id="QHJG01000001">
    <property type="protein sequence ID" value="PWY57680.1"/>
    <property type="molecule type" value="Genomic_DNA"/>
</dbReference>
<sequence>MTLEKDEELRKKSLAEYEILQWELEEKLKTAMKLPTNLQKLHSALEAANKAAYDAYINTYDSNNAKSDEAYEECLKTQEALREKHKEDGELYQQGEISEEEYDKRHQEYIENHERTYEKYKASKEENDEASKKAYRDYKEICENNKKKVQSAQEAQRNMEDSPSLSAPSGSVTNPAKKIGAALDQLAETQKRSAKIQSENTDELLKAFDKKLGSDDWYKQNPPKKDKDGNLSMTFKSDKDMTEFFQDHAKEGNSFLMVDEKTNKVIAFSNGDGKLYKPGPDGSKQEFTGGSLFPSAEELKSLPEQKDFQMPQKQEESNMQLN</sequence>
<feature type="region of interest" description="Disordered" evidence="1">
    <location>
        <begin position="85"/>
        <end position="132"/>
    </location>
</feature>
<keyword evidence="5" id="KW-1185">Reference proteome</keyword>
<evidence type="ECO:0000313" key="5">
    <source>
        <dbReference type="Proteomes" id="UP000287374"/>
    </source>
</evidence>
<feature type="region of interest" description="Disordered" evidence="1">
    <location>
        <begin position="270"/>
        <end position="322"/>
    </location>
</feature>
<protein>
    <recommendedName>
        <fullName evidence="6">Substrate of the Dot/Icm secretion system</fullName>
    </recommendedName>
</protein>
<feature type="region of interest" description="Disordered" evidence="1">
    <location>
        <begin position="147"/>
        <end position="183"/>
    </location>
</feature>
<feature type="compositionally biased region" description="Basic and acidic residues" evidence="1">
    <location>
        <begin position="212"/>
        <end position="229"/>
    </location>
</feature>
<feature type="compositionally biased region" description="Basic and acidic residues" evidence="1">
    <location>
        <begin position="102"/>
        <end position="132"/>
    </location>
</feature>
<dbReference type="RefSeq" id="WP_110141130.1">
    <property type="nucleotide sequence ID" value="NZ_QHJG01000001.1"/>
</dbReference>
<evidence type="ECO:0000313" key="2">
    <source>
        <dbReference type="EMBL" id="PWY57680.1"/>
    </source>
</evidence>
<reference evidence="3 5" key="2">
    <citation type="submission" date="2018-12" db="EMBL/GenBank/DDBJ databases">
        <title>Legionella sp,whole genome shotgun sequence.</title>
        <authorList>
            <person name="Wu H."/>
        </authorList>
    </citation>
    <scope>NUCLEOTIDE SEQUENCE [LARGE SCALE GENOMIC DNA]</scope>
    <source>
        <strain evidence="5">km489</strain>
        <strain evidence="3">Km489</strain>
    </source>
</reference>
<evidence type="ECO:0000313" key="4">
    <source>
        <dbReference type="Proteomes" id="UP000247152"/>
    </source>
</evidence>
<evidence type="ECO:0000313" key="3">
    <source>
        <dbReference type="EMBL" id="RUR25853.1"/>
    </source>
</evidence>
<feature type="compositionally biased region" description="Polar residues" evidence="1">
    <location>
        <begin position="150"/>
        <end position="174"/>
    </location>
</feature>
<comment type="caution">
    <text evidence="2">The sequence shown here is derived from an EMBL/GenBank/DDBJ whole genome shotgun (WGS) entry which is preliminary data.</text>
</comment>
<dbReference type="Proteomes" id="UP000287374">
    <property type="component" value="Unassembled WGS sequence"/>
</dbReference>
<evidence type="ECO:0000256" key="1">
    <source>
        <dbReference type="SAM" id="MobiDB-lite"/>
    </source>
</evidence>